<evidence type="ECO:0000256" key="4">
    <source>
        <dbReference type="ARBA" id="ARBA00008743"/>
    </source>
</evidence>
<dbReference type="FunFam" id="3.30.160.60:FF:001022">
    <property type="entry name" value="zinc finger and BTB domain-containing protein 17 isoform X1"/>
    <property type="match status" value="1"/>
</dbReference>
<dbReference type="GO" id="GO:0016740">
    <property type="term" value="F:transferase activity"/>
    <property type="evidence" value="ECO:0007669"/>
    <property type="project" value="UniProtKB-KW"/>
</dbReference>
<feature type="compositionally biased region" description="Acidic residues" evidence="18">
    <location>
        <begin position="396"/>
        <end position="423"/>
    </location>
</feature>
<dbReference type="PANTHER" id="PTHR10830">
    <property type="entry name" value="DOLICHYL-DIPHOSPHOOLIGOSACCHARIDE--PROTEIN GLYCOSYLTRANSFERASE 48 KDA SUBUNIT"/>
    <property type="match status" value="1"/>
</dbReference>
<comment type="pathway">
    <text evidence="3 17">Protein modification; protein glycosylation.</text>
</comment>
<dbReference type="PROSITE" id="PS50157">
    <property type="entry name" value="ZINC_FINGER_C2H2_2"/>
    <property type="match status" value="9"/>
</dbReference>
<accession>A0A556V182</accession>
<dbReference type="EMBL" id="VCAZ01000093">
    <property type="protein sequence ID" value="TSR39556.1"/>
    <property type="molecule type" value="Genomic_DNA"/>
</dbReference>
<dbReference type="Pfam" id="PF00651">
    <property type="entry name" value="BTB"/>
    <property type="match status" value="1"/>
</dbReference>
<proteinExistence type="inferred from homology"/>
<dbReference type="AlphaFoldDB" id="A0A556V182"/>
<evidence type="ECO:0000256" key="7">
    <source>
        <dbReference type="ARBA" id="ARBA00022723"/>
    </source>
</evidence>
<dbReference type="OrthoDB" id="10018191at2759"/>
<evidence type="ECO:0000313" key="22">
    <source>
        <dbReference type="Proteomes" id="UP000319801"/>
    </source>
</evidence>
<dbReference type="GO" id="GO:0005634">
    <property type="term" value="C:nucleus"/>
    <property type="evidence" value="ECO:0007669"/>
    <property type="project" value="UniProtKB-SubCell"/>
</dbReference>
<evidence type="ECO:0000313" key="21">
    <source>
        <dbReference type="EMBL" id="TSR39556.1"/>
    </source>
</evidence>
<keyword evidence="6 17" id="KW-0812">Transmembrane</keyword>
<feature type="domain" description="C2H2-type" evidence="20">
    <location>
        <begin position="563"/>
        <end position="590"/>
    </location>
</feature>
<evidence type="ECO:0000259" key="20">
    <source>
        <dbReference type="PROSITE" id="PS50157"/>
    </source>
</evidence>
<keyword evidence="22" id="KW-1185">Reference proteome</keyword>
<dbReference type="GO" id="GO:0008250">
    <property type="term" value="C:oligosaccharyltransferase complex"/>
    <property type="evidence" value="ECO:0007669"/>
    <property type="project" value="TreeGrafter"/>
</dbReference>
<feature type="transmembrane region" description="Helical" evidence="17">
    <location>
        <begin position="1214"/>
        <end position="1235"/>
    </location>
</feature>
<dbReference type="GO" id="GO:0018279">
    <property type="term" value="P:protein N-linked glycosylation via asparagine"/>
    <property type="evidence" value="ECO:0007669"/>
    <property type="project" value="UniProtKB-UniRule"/>
</dbReference>
<feature type="domain" description="C2H2-type" evidence="20">
    <location>
        <begin position="535"/>
        <end position="562"/>
    </location>
</feature>
<feature type="domain" description="C2H2-type" evidence="20">
    <location>
        <begin position="793"/>
        <end position="820"/>
    </location>
</feature>
<feature type="domain" description="C2H2-type" evidence="20">
    <location>
        <begin position="507"/>
        <end position="534"/>
    </location>
</feature>
<dbReference type="CDD" id="cd18206">
    <property type="entry name" value="BTB_POZ_ZBTB17_MIZ1"/>
    <property type="match status" value="1"/>
</dbReference>
<dbReference type="Proteomes" id="UP000319801">
    <property type="component" value="Unassembled WGS sequence"/>
</dbReference>
<feature type="domain" description="C2H2-type" evidence="20">
    <location>
        <begin position="668"/>
        <end position="696"/>
    </location>
</feature>
<protein>
    <recommendedName>
        <fullName evidence="5 17">Dolichyl-diphosphooligosaccharide--protein glycosyltransferase 48 kDa subunit</fullName>
        <shortName evidence="17">Oligosaccharyl transferase 48 kDa subunit</shortName>
    </recommendedName>
</protein>
<dbReference type="InterPro" id="IPR005013">
    <property type="entry name" value="DDOST_48_kDa_subunit"/>
</dbReference>
<dbReference type="SUPFAM" id="SSF57667">
    <property type="entry name" value="beta-beta-alpha zinc fingers"/>
    <property type="match status" value="5"/>
</dbReference>
<keyword evidence="12 17" id="KW-1133">Transmembrane helix</keyword>
<feature type="domain" description="C2H2-type" evidence="20">
    <location>
        <begin position="479"/>
        <end position="506"/>
    </location>
</feature>
<comment type="subunit">
    <text evidence="17">Component of the oligosaccharyltransferase (OST) complex.</text>
</comment>
<dbReference type="Gene3D" id="3.30.710.10">
    <property type="entry name" value="Potassium Channel Kv1.1, Chain A"/>
    <property type="match status" value="1"/>
</dbReference>
<dbReference type="InterPro" id="IPR011333">
    <property type="entry name" value="SKP1/BTB/POZ_sf"/>
</dbReference>
<dbReference type="InterPro" id="IPR036236">
    <property type="entry name" value="Znf_C2H2_sf"/>
</dbReference>
<feature type="region of interest" description="Disordered" evidence="18">
    <location>
        <begin position="1"/>
        <end position="30"/>
    </location>
</feature>
<evidence type="ECO:0000256" key="12">
    <source>
        <dbReference type="ARBA" id="ARBA00022989"/>
    </source>
</evidence>
<feature type="compositionally biased region" description="Basic and acidic residues" evidence="18">
    <location>
        <begin position="386"/>
        <end position="395"/>
    </location>
</feature>
<dbReference type="SMART" id="SM00225">
    <property type="entry name" value="BTB"/>
    <property type="match status" value="1"/>
</dbReference>
<evidence type="ECO:0000256" key="16">
    <source>
        <dbReference type="PROSITE-ProRule" id="PRU00042"/>
    </source>
</evidence>
<dbReference type="PANTHER" id="PTHR10830:SF0">
    <property type="entry name" value="DOLICHYL-DIPHOSPHOOLIGOSACCHARIDE--PROTEIN GLYCOSYLTRANSFERASE 48 KDA SUBUNIT"/>
    <property type="match status" value="1"/>
</dbReference>
<evidence type="ECO:0000259" key="19">
    <source>
        <dbReference type="PROSITE" id="PS50097"/>
    </source>
</evidence>
<dbReference type="PROSITE" id="PS50097">
    <property type="entry name" value="BTB"/>
    <property type="match status" value="1"/>
</dbReference>
<evidence type="ECO:0000256" key="8">
    <source>
        <dbReference type="ARBA" id="ARBA00022737"/>
    </source>
</evidence>
<dbReference type="FunFam" id="3.30.160.60:FF:000831">
    <property type="entry name" value="Zinc finger and BTB domain-containing protein 17"/>
    <property type="match status" value="1"/>
</dbReference>
<keyword evidence="14" id="KW-0539">Nucleus</keyword>
<evidence type="ECO:0000256" key="2">
    <source>
        <dbReference type="ARBA" id="ARBA00004123"/>
    </source>
</evidence>
<feature type="compositionally biased region" description="Low complexity" evidence="18">
    <location>
        <begin position="276"/>
        <end position="298"/>
    </location>
</feature>
<dbReference type="SMART" id="SM00355">
    <property type="entry name" value="ZnF_C2H2"/>
    <property type="match status" value="9"/>
</dbReference>
<sequence length="1244" mass="137791">MSVSSSSAYRSEHSFHQSSSSSSSSSSTPYMEKNRGIFSEDFGSFMCPKDAMGFPSLTGTPGNIKTLGDTYQFTVDVCDFSPEDVIVTTSNNQIEVRAEKDYLKRDPDLTQGSVMDFPWHSGKVLEQLNHQRQQDLLCDCTFVVDGVDFKAHKAILAACSTYFHALFLDQKDVVHLDISNAAGLGQILEFMYTGKLTLNLQNVEDVLAVATFLQMHEIVNACSAFKSLTGPPVTSDAVSDPTEQHEKLVKEDNDACIDPQESHVPAQSSVPKADKAPSSSEASEKQQASCSTTASQSAGVRPGRPNKLSQDSNLQDEEQEESTNKSPMEYQDDLSDADYTPNVSQRPSTRRSCVSTRRSKAKSTAPSMSTADNGCKESLSKVSTAENKKALKQEVEPPEEQEHTEEENEEEMDVDVEDVEDGTADNGEGKGLKSGVVAERSESRSYGSVTHKCEDCGKKFTHTGNFKRHMRIHSGEKPFSCRDCNKAFSDPAACKAHEKTHSPLKPYCCFTCGKSYRQMSLLNLHRKRHTDEARYSCDECGKLFTTSGNLKRHRLVHTGKKPYHCEYCQRPFSDPTAKMRHLEVHDTDKGHKCPQCDKKFNQLGNLKAHMKIHIANGPLKFVQSSQLANHIRHHDNIRPHQCQTCNKSFVNVGDLSKHFIIHTGEKPYLCDKCGRGFNRVDNLRSHIKTVHQGKAGMKRLLLAEEDEEEDDRLLPAAVSVSELDENQVNIVTVTTDDIVTLTTEALAANTVAQLTVVPVATSVSADETEALKAEITKAVEKVQESDPNTQILYACDSCGEKFLDASSLAQHVRIHTAQALVMFQADSDFYQQYEAAEGTWQTTEQVIQGEELLFRKEGEEEANGGTQDEEVQNEPQAEEEQGAESQAKSTEEDVQICENRGFDLTFKTADDPGLSLIKYGQFLYDHLIIFAPSVEDFGGNINLETITAFIDGGGNVLVAASSDIGDPIRELGSECGIEFDEEKTAVIDHHNYDVSDPGEHTLIVADPENLLKAPTIVGKPTENPILFKGVGMVADPDNPLVLDILTGSSTSYSYFPDRPITQYPHAVGKNTLLIAGLQARNNARVVFSGSLHFFSDAFFNSPVQKATPGSKRYSQTANQELAMALSRWVFKEAGVLRVGAVSHHKVGESAPPAAYTITDLVEYSIVIEMLSEGRWVPFDGDDIQLEFVRIDPFVRTYIKKNEHTQYERYIPSAYPYYASVFSMMAGLFVFSVVFLHMKEKEKSD</sequence>
<reference evidence="21 22" key="1">
    <citation type="journal article" date="2019" name="Genome Biol. Evol.">
        <title>Whole-Genome Sequencing of the Giant Devil Catfish, Bagarius yarrelli.</title>
        <authorList>
            <person name="Jiang W."/>
            <person name="Lv Y."/>
            <person name="Cheng L."/>
            <person name="Yang K."/>
            <person name="Chao B."/>
            <person name="Wang X."/>
            <person name="Li Y."/>
            <person name="Pan X."/>
            <person name="You X."/>
            <person name="Zhang Y."/>
            <person name="Yang J."/>
            <person name="Li J."/>
            <person name="Zhang X."/>
            <person name="Liu S."/>
            <person name="Sun C."/>
            <person name="Yang J."/>
            <person name="Shi Q."/>
        </authorList>
    </citation>
    <scope>NUCLEOTIDE SEQUENCE [LARGE SCALE GENOMIC DNA]</scope>
    <source>
        <strain evidence="21">JWS20170419001</strain>
        <tissue evidence="21">Muscle</tissue>
    </source>
</reference>
<keyword evidence="13 17" id="KW-0472">Membrane</keyword>
<evidence type="ECO:0000256" key="15">
    <source>
        <dbReference type="ARBA" id="ARBA00045729"/>
    </source>
</evidence>
<evidence type="ECO:0000256" key="17">
    <source>
        <dbReference type="RuleBase" id="RU361142"/>
    </source>
</evidence>
<feature type="compositionally biased region" description="Acidic residues" evidence="18">
    <location>
        <begin position="859"/>
        <end position="882"/>
    </location>
</feature>
<dbReference type="InterPro" id="IPR000210">
    <property type="entry name" value="BTB/POZ_dom"/>
</dbReference>
<gene>
    <name evidence="21" type="ORF">Baya_11683</name>
</gene>
<dbReference type="InterPro" id="IPR055457">
    <property type="entry name" value="OST48_N"/>
</dbReference>
<evidence type="ECO:0000256" key="1">
    <source>
        <dbReference type="ARBA" id="ARBA00004115"/>
    </source>
</evidence>
<dbReference type="FunFam" id="3.30.160.60:FF:000744">
    <property type="entry name" value="zinc finger E-box-binding homeobox 1"/>
    <property type="match status" value="1"/>
</dbReference>
<dbReference type="GO" id="GO:0008270">
    <property type="term" value="F:zinc ion binding"/>
    <property type="evidence" value="ECO:0007669"/>
    <property type="project" value="UniProtKB-KW"/>
</dbReference>
<evidence type="ECO:0000256" key="18">
    <source>
        <dbReference type="SAM" id="MobiDB-lite"/>
    </source>
</evidence>
<feature type="compositionally biased region" description="Low complexity" evidence="18">
    <location>
        <begin position="18"/>
        <end position="27"/>
    </location>
</feature>
<feature type="compositionally biased region" description="Polar residues" evidence="18">
    <location>
        <begin position="362"/>
        <end position="372"/>
    </location>
</feature>
<dbReference type="InterPro" id="IPR013087">
    <property type="entry name" value="Znf_C2H2_type"/>
</dbReference>
<dbReference type="FunFam" id="3.30.160.60:FF:000446">
    <property type="entry name" value="Zinc finger protein"/>
    <property type="match status" value="1"/>
</dbReference>
<feature type="domain" description="BTB" evidence="19">
    <location>
        <begin position="138"/>
        <end position="200"/>
    </location>
</feature>
<evidence type="ECO:0000256" key="9">
    <source>
        <dbReference type="ARBA" id="ARBA00022771"/>
    </source>
</evidence>
<comment type="subcellular location">
    <subcellularLocation>
        <location evidence="1 17">Endoplasmic reticulum membrane</location>
        <topology evidence="1 17">Single-pass type I membrane protein</topology>
    </subcellularLocation>
    <subcellularLocation>
        <location evidence="2">Nucleus</location>
    </subcellularLocation>
</comment>
<feature type="domain" description="C2H2-type" evidence="20">
    <location>
        <begin position="640"/>
        <end position="667"/>
    </location>
</feature>
<dbReference type="Pfam" id="PF00096">
    <property type="entry name" value="zf-C2H2"/>
    <property type="match status" value="4"/>
</dbReference>
<feature type="compositionally biased region" description="Low complexity" evidence="18">
    <location>
        <begin position="346"/>
        <end position="356"/>
    </location>
</feature>
<dbReference type="GO" id="GO:0010468">
    <property type="term" value="P:regulation of gene expression"/>
    <property type="evidence" value="ECO:0007669"/>
    <property type="project" value="UniProtKB-ARBA"/>
</dbReference>
<feature type="domain" description="C2H2-type" evidence="20">
    <location>
        <begin position="591"/>
        <end position="618"/>
    </location>
</feature>
<dbReference type="SUPFAM" id="SSF54695">
    <property type="entry name" value="POZ domain"/>
    <property type="match status" value="1"/>
</dbReference>
<comment type="function">
    <text evidence="15">Subunit of the oligosaccharyl transferase (OST) complex that catalyzes the initial transfer of a defined glycan (Glc(3)Man(9)GlcNAc(2) in eukaryotes) from the lipid carrier dolichol-pyrophosphate to an asparagine residue within an Asn-X-Ser/Thr consensus motif in nascent polypeptide chains, the first step in protein N-glycosylation. N-glycosylation occurs cotranslationally and the complex associates with the Sec61 complex at the channel-forming translocon complex that mediates protein translocation across the endoplasmic reticulum (ER). All subunits are required for a maximal enzyme activity. Required for the assembly of both SST3A- and SS3B-containing OST complexes.</text>
</comment>
<dbReference type="PROSITE" id="PS00028">
    <property type="entry name" value="ZINC_FINGER_C2H2_1"/>
    <property type="match status" value="9"/>
</dbReference>
<evidence type="ECO:0000256" key="6">
    <source>
        <dbReference type="ARBA" id="ARBA00022692"/>
    </source>
</evidence>
<dbReference type="UniPathway" id="UPA00378"/>
<feature type="domain" description="C2H2-type" evidence="20">
    <location>
        <begin position="451"/>
        <end position="478"/>
    </location>
</feature>
<keyword evidence="10 17" id="KW-0256">Endoplasmic reticulum</keyword>
<evidence type="ECO:0000256" key="5">
    <source>
        <dbReference type="ARBA" id="ARBA00013350"/>
    </source>
</evidence>
<dbReference type="Pfam" id="PF23358">
    <property type="entry name" value="OST48_MD"/>
    <property type="match status" value="1"/>
</dbReference>
<dbReference type="InterPro" id="IPR055459">
    <property type="entry name" value="OST48_MD"/>
</dbReference>
<feature type="region of interest" description="Disordered" evidence="18">
    <location>
        <begin position="859"/>
        <end position="892"/>
    </location>
</feature>
<keyword evidence="8" id="KW-0677">Repeat</keyword>
<evidence type="ECO:0000256" key="10">
    <source>
        <dbReference type="ARBA" id="ARBA00022824"/>
    </source>
</evidence>
<feature type="region of interest" description="Disordered" evidence="18">
    <location>
        <begin position="258"/>
        <end position="444"/>
    </location>
</feature>
<evidence type="ECO:0000256" key="11">
    <source>
        <dbReference type="ARBA" id="ARBA00022833"/>
    </source>
</evidence>
<keyword evidence="9 16" id="KW-0863">Zinc-finger</keyword>
<name>A0A556V182_BAGYA</name>
<dbReference type="Pfam" id="PF03345">
    <property type="entry name" value="OST48_N"/>
    <property type="match status" value="1"/>
</dbReference>
<keyword evidence="21" id="KW-0808">Transferase</keyword>
<keyword evidence="7" id="KW-0479">Metal-binding</keyword>
<evidence type="ECO:0000256" key="13">
    <source>
        <dbReference type="ARBA" id="ARBA00023136"/>
    </source>
</evidence>
<keyword evidence="11" id="KW-0862">Zinc</keyword>
<organism evidence="21 22">
    <name type="scientific">Bagarius yarrelli</name>
    <name type="common">Goonch</name>
    <name type="synonym">Bagrus yarrelli</name>
    <dbReference type="NCBI Taxonomy" id="175774"/>
    <lineage>
        <taxon>Eukaryota</taxon>
        <taxon>Metazoa</taxon>
        <taxon>Chordata</taxon>
        <taxon>Craniata</taxon>
        <taxon>Vertebrata</taxon>
        <taxon>Euteleostomi</taxon>
        <taxon>Actinopterygii</taxon>
        <taxon>Neopterygii</taxon>
        <taxon>Teleostei</taxon>
        <taxon>Ostariophysi</taxon>
        <taxon>Siluriformes</taxon>
        <taxon>Sisoridae</taxon>
        <taxon>Sisorinae</taxon>
        <taxon>Bagarius</taxon>
    </lineage>
</organism>
<comment type="caution">
    <text evidence="21">The sequence shown here is derived from an EMBL/GenBank/DDBJ whole genome shotgun (WGS) entry which is preliminary data.</text>
</comment>
<dbReference type="FunFam" id="3.30.160.60:FF:004080">
    <property type="match status" value="1"/>
</dbReference>
<dbReference type="FunFam" id="3.30.160.60:FF:001032">
    <property type="entry name" value="zinc finger and BTB domain-containing protein 17 isoform X1"/>
    <property type="match status" value="1"/>
</dbReference>
<dbReference type="Gene3D" id="3.30.160.60">
    <property type="entry name" value="Classic Zinc Finger"/>
    <property type="match status" value="9"/>
</dbReference>
<evidence type="ECO:0000256" key="14">
    <source>
        <dbReference type="ARBA" id="ARBA00023242"/>
    </source>
</evidence>
<evidence type="ECO:0000256" key="3">
    <source>
        <dbReference type="ARBA" id="ARBA00004922"/>
    </source>
</evidence>
<comment type="similarity">
    <text evidence="4 17">Belongs to the DDOST 48 kDa subunit family.</text>
</comment>